<dbReference type="InterPro" id="IPR036388">
    <property type="entry name" value="WH-like_DNA-bd_sf"/>
</dbReference>
<feature type="domain" description="HTH marR-type" evidence="1">
    <location>
        <begin position="1"/>
        <end position="130"/>
    </location>
</feature>
<organism evidence="2 3">
    <name type="scientific">Arthrobacter glacialis</name>
    <dbReference type="NCBI Taxonomy" id="1664"/>
    <lineage>
        <taxon>Bacteria</taxon>
        <taxon>Bacillati</taxon>
        <taxon>Actinomycetota</taxon>
        <taxon>Actinomycetes</taxon>
        <taxon>Micrococcales</taxon>
        <taxon>Micrococcaceae</taxon>
        <taxon>Arthrobacter</taxon>
    </lineage>
</organism>
<sequence length="142" mass="15004">MASAMRVFNAGSDRLRATLAAKLGIGTSEMRAMSFVEEAGMLTPKELSVLMDITTGSMTAMVDRLEAASMLARQPHPTDRRSILLTLTPAGLHATQWADGVFADAIAAVYQYDESRDAAGDAVFLETVGAALNAAALVKQEA</sequence>
<name>A0A2S3ZSW3_ARTGL</name>
<dbReference type="InterPro" id="IPR039422">
    <property type="entry name" value="MarR/SlyA-like"/>
</dbReference>
<reference evidence="2 3" key="1">
    <citation type="submission" date="2018-01" db="EMBL/GenBank/DDBJ databases">
        <title>Arthrobacter sp. nov., from glaciers in China.</title>
        <authorList>
            <person name="Liu Q."/>
            <person name="Xin Y.-H."/>
        </authorList>
    </citation>
    <scope>NUCLEOTIDE SEQUENCE [LARGE SCALE GENOMIC DNA]</scope>
    <source>
        <strain evidence="2 3">HLT2-12-2</strain>
    </source>
</reference>
<dbReference type="GO" id="GO:0003700">
    <property type="term" value="F:DNA-binding transcription factor activity"/>
    <property type="evidence" value="ECO:0007669"/>
    <property type="project" value="InterPro"/>
</dbReference>
<dbReference type="SUPFAM" id="SSF46785">
    <property type="entry name" value="Winged helix' DNA-binding domain"/>
    <property type="match status" value="1"/>
</dbReference>
<dbReference type="Proteomes" id="UP000237061">
    <property type="component" value="Unassembled WGS sequence"/>
</dbReference>
<dbReference type="PROSITE" id="PS50995">
    <property type="entry name" value="HTH_MARR_2"/>
    <property type="match status" value="1"/>
</dbReference>
<gene>
    <name evidence="2" type="ORF">CVS27_18080</name>
</gene>
<dbReference type="InterPro" id="IPR000835">
    <property type="entry name" value="HTH_MarR-typ"/>
</dbReference>
<dbReference type="Gene3D" id="1.10.10.10">
    <property type="entry name" value="Winged helix-like DNA-binding domain superfamily/Winged helix DNA-binding domain"/>
    <property type="match status" value="1"/>
</dbReference>
<evidence type="ECO:0000313" key="3">
    <source>
        <dbReference type="Proteomes" id="UP000237061"/>
    </source>
</evidence>
<evidence type="ECO:0000313" key="2">
    <source>
        <dbReference type="EMBL" id="POH71947.1"/>
    </source>
</evidence>
<dbReference type="InterPro" id="IPR036390">
    <property type="entry name" value="WH_DNA-bd_sf"/>
</dbReference>
<dbReference type="PRINTS" id="PR00598">
    <property type="entry name" value="HTHMARR"/>
</dbReference>
<proteinExistence type="predicted"/>
<dbReference type="PANTHER" id="PTHR33164">
    <property type="entry name" value="TRANSCRIPTIONAL REGULATOR, MARR FAMILY"/>
    <property type="match status" value="1"/>
</dbReference>
<comment type="caution">
    <text evidence="2">The sequence shown here is derived from an EMBL/GenBank/DDBJ whole genome shotgun (WGS) entry which is preliminary data.</text>
</comment>
<dbReference type="PANTHER" id="PTHR33164:SF87">
    <property type="entry name" value="MULTIPLE ANTIBIOTIC RESISTANCE PROTEIN MARR"/>
    <property type="match status" value="1"/>
</dbReference>
<dbReference type="Pfam" id="PF12802">
    <property type="entry name" value="MarR_2"/>
    <property type="match status" value="1"/>
</dbReference>
<dbReference type="AlphaFoldDB" id="A0A2S3ZSW3"/>
<evidence type="ECO:0000259" key="1">
    <source>
        <dbReference type="PROSITE" id="PS50995"/>
    </source>
</evidence>
<protein>
    <recommendedName>
        <fullName evidence="1">HTH marR-type domain-containing protein</fullName>
    </recommendedName>
</protein>
<accession>A0A2S3ZSW3</accession>
<dbReference type="GO" id="GO:0006950">
    <property type="term" value="P:response to stress"/>
    <property type="evidence" value="ECO:0007669"/>
    <property type="project" value="TreeGrafter"/>
</dbReference>
<dbReference type="EMBL" id="PPXC01000019">
    <property type="protein sequence ID" value="POH71947.1"/>
    <property type="molecule type" value="Genomic_DNA"/>
</dbReference>
<keyword evidence="3" id="KW-1185">Reference proteome</keyword>
<dbReference type="SMART" id="SM00347">
    <property type="entry name" value="HTH_MARR"/>
    <property type="match status" value="1"/>
</dbReference>